<comment type="catalytic activity">
    <reaction evidence="16 17">
        <text>a ubiquinone + NADH + 5 H(+)(in) = a ubiquinol + NAD(+) + 4 H(+)(out)</text>
        <dbReference type="Rhea" id="RHEA:29091"/>
        <dbReference type="Rhea" id="RHEA-COMP:9565"/>
        <dbReference type="Rhea" id="RHEA-COMP:9566"/>
        <dbReference type="ChEBI" id="CHEBI:15378"/>
        <dbReference type="ChEBI" id="CHEBI:16389"/>
        <dbReference type="ChEBI" id="CHEBI:17976"/>
        <dbReference type="ChEBI" id="CHEBI:57540"/>
        <dbReference type="ChEBI" id="CHEBI:57945"/>
        <dbReference type="EC" id="7.1.1.2"/>
    </reaction>
</comment>
<evidence type="ECO:0000259" key="21">
    <source>
        <dbReference type="Pfam" id="PF06455"/>
    </source>
</evidence>
<dbReference type="Pfam" id="PF06455">
    <property type="entry name" value="NADH5_C"/>
    <property type="match status" value="1"/>
</dbReference>
<keyword evidence="8" id="KW-1278">Translocase</keyword>
<evidence type="ECO:0000256" key="16">
    <source>
        <dbReference type="ARBA" id="ARBA00049551"/>
    </source>
</evidence>
<keyword evidence="11 17" id="KW-0520">NAD</keyword>
<feature type="transmembrane region" description="Helical" evidence="17">
    <location>
        <begin position="406"/>
        <end position="432"/>
    </location>
</feature>
<dbReference type="GO" id="GO:0005743">
    <property type="term" value="C:mitochondrial inner membrane"/>
    <property type="evidence" value="ECO:0007669"/>
    <property type="project" value="UniProtKB-SubCell"/>
</dbReference>
<dbReference type="GO" id="GO:0015990">
    <property type="term" value="P:electron transport coupled proton transport"/>
    <property type="evidence" value="ECO:0007669"/>
    <property type="project" value="TreeGrafter"/>
</dbReference>
<evidence type="ECO:0000313" key="22">
    <source>
        <dbReference type="EMBL" id="AJP09685.1"/>
    </source>
</evidence>
<evidence type="ECO:0000256" key="11">
    <source>
        <dbReference type="ARBA" id="ARBA00023027"/>
    </source>
</evidence>
<evidence type="ECO:0000256" key="15">
    <source>
        <dbReference type="ARBA" id="ARBA00024313"/>
    </source>
</evidence>
<feature type="transmembrane region" description="Helical" evidence="17">
    <location>
        <begin position="141"/>
        <end position="159"/>
    </location>
</feature>
<evidence type="ECO:0000256" key="12">
    <source>
        <dbReference type="ARBA" id="ARBA00023075"/>
    </source>
</evidence>
<sequence length="606" mass="68409">MNLFSSFTLITLLLLTIPIMTTSSDNYKTSNYPLYVKTTISYAFITSMIPTMMFIYTGQEMIISNWHWLTIQTIKLSLSFKMDYFSMMFVPVALFVTWSIMEFSMWYMHSDPNINQFFKYLLLFLITMLILVTANNLFQLFIGWEGVGIMSFLLIGWWYGRADANTAALQAILYNRIGDIGFILAMAWFLTNLNAWDFQQIFALNPNDSNMPLMGLALAATGKSAQFGLHPWLPSAMEGPTPVSALLHSSTMVVAGIFLLIRFHPLTENNKFAQSILLCLGAITTLFTAMCALTQNDIKKIIAFSTSSQLGLMMVTIGINQPYLAFLHICTHAFFKAMLFMCSGSIIHSLNDEQDIRKMGGLFKAMPFTTTALIIGSLALTGMPFLTGFYSKDLIIEAANTSYTNAWALLMTLIATSFTAIYSTRIIFFALLGQPRFPTLITINENNPFLMNSIKRLMIGSLFAGFIISNNIPPMTVPQLTMPYHLKMMALTVTILGFILALEISNMTQNLKFNYSTNIFKFSNMLGYFPTIMHRLTPYMNLTMSQKSASSLLDLIWLENILPKTTSLIQTKMSIMVTNQKGLIKLYFLSFLVTIAVSMILFNFHE</sequence>
<dbReference type="EC" id="7.1.1.2" evidence="2 17"/>
<feature type="transmembrane region" description="Helical" evidence="17">
    <location>
        <begin position="117"/>
        <end position="134"/>
    </location>
</feature>
<dbReference type="PRINTS" id="PR01434">
    <property type="entry name" value="NADHDHGNASE5"/>
</dbReference>
<dbReference type="NCBIfam" id="TIGR01974">
    <property type="entry name" value="NDH_I_L"/>
    <property type="match status" value="1"/>
</dbReference>
<dbReference type="Pfam" id="PF00361">
    <property type="entry name" value="Proton_antipo_M"/>
    <property type="match status" value="1"/>
</dbReference>
<dbReference type="Pfam" id="PF00662">
    <property type="entry name" value="Proton_antipo_N"/>
    <property type="match status" value="1"/>
</dbReference>
<feature type="transmembrane region" description="Helical" evidence="17">
    <location>
        <begin position="582"/>
        <end position="604"/>
    </location>
</feature>
<keyword evidence="5" id="KW-0679">Respiratory chain</keyword>
<keyword evidence="13 17" id="KW-0496">Mitochondrion</keyword>
<comment type="function">
    <text evidence="15 17">Core subunit of the mitochondrial membrane respiratory chain NADH dehydrogenase (Complex I) which catalyzes electron transfer from NADH through the respiratory chain, using ubiquinone as an electron acceptor. Essential for the catalytic activity and assembly of complex I.</text>
</comment>
<evidence type="ECO:0000256" key="6">
    <source>
        <dbReference type="ARBA" id="ARBA00022692"/>
    </source>
</evidence>
<evidence type="ECO:0000256" key="8">
    <source>
        <dbReference type="ARBA" id="ARBA00022967"/>
    </source>
</evidence>
<feature type="domain" description="NADH-Ubiquinone oxidoreductase (complex I) chain 5 N-terminal" evidence="20">
    <location>
        <begin position="68"/>
        <end position="118"/>
    </location>
</feature>
<feature type="domain" description="NADH:quinone oxidoreductase/Mrp antiporter transmembrane" evidence="19">
    <location>
        <begin position="134"/>
        <end position="418"/>
    </location>
</feature>
<geneLocation type="mitochondrion" evidence="22"/>
<evidence type="ECO:0000256" key="4">
    <source>
        <dbReference type="ARBA" id="ARBA00022448"/>
    </source>
</evidence>
<organism evidence="22">
    <name type="scientific">Cervus elaphus</name>
    <name type="common">Red deer</name>
    <dbReference type="NCBI Taxonomy" id="9860"/>
    <lineage>
        <taxon>Eukaryota</taxon>
        <taxon>Metazoa</taxon>
        <taxon>Chordata</taxon>
        <taxon>Craniata</taxon>
        <taxon>Vertebrata</taxon>
        <taxon>Euteleostomi</taxon>
        <taxon>Mammalia</taxon>
        <taxon>Eutheria</taxon>
        <taxon>Laurasiatheria</taxon>
        <taxon>Artiodactyla</taxon>
        <taxon>Ruminantia</taxon>
        <taxon>Pecora</taxon>
        <taxon>Cervidae</taxon>
        <taxon>Cervinae</taxon>
        <taxon>Cervus</taxon>
    </lineage>
</organism>
<feature type="transmembrane region" description="Helical" evidence="17">
    <location>
        <begin position="245"/>
        <end position="263"/>
    </location>
</feature>
<evidence type="ECO:0000256" key="3">
    <source>
        <dbReference type="ARBA" id="ARBA00021096"/>
    </source>
</evidence>
<evidence type="ECO:0000256" key="13">
    <source>
        <dbReference type="ARBA" id="ARBA00023128"/>
    </source>
</evidence>
<gene>
    <name evidence="22" type="primary">ND5</name>
</gene>
<dbReference type="InterPro" id="IPR010934">
    <property type="entry name" value="NADH_DH_su5_C"/>
</dbReference>
<dbReference type="PANTHER" id="PTHR42829:SF2">
    <property type="entry name" value="NADH-UBIQUINONE OXIDOREDUCTASE CHAIN 5"/>
    <property type="match status" value="1"/>
</dbReference>
<evidence type="ECO:0000256" key="7">
    <source>
        <dbReference type="ARBA" id="ARBA00022792"/>
    </source>
</evidence>
<proteinExistence type="inferred from homology"/>
<evidence type="ECO:0000256" key="18">
    <source>
        <dbReference type="SAM" id="SignalP"/>
    </source>
</evidence>
<evidence type="ECO:0000259" key="20">
    <source>
        <dbReference type="Pfam" id="PF00662"/>
    </source>
</evidence>
<accession>A0A0U1ZA04</accession>
<feature type="transmembrane region" description="Helical" evidence="17">
    <location>
        <begin position="453"/>
        <end position="472"/>
    </location>
</feature>
<dbReference type="PANTHER" id="PTHR42829">
    <property type="entry name" value="NADH-UBIQUINONE OXIDOREDUCTASE CHAIN 5"/>
    <property type="match status" value="1"/>
</dbReference>
<protein>
    <recommendedName>
        <fullName evidence="3 17">NADH-ubiquinone oxidoreductase chain 5</fullName>
        <ecNumber evidence="2 17">7.1.1.2</ecNumber>
    </recommendedName>
</protein>
<evidence type="ECO:0000256" key="14">
    <source>
        <dbReference type="ARBA" id="ARBA00023136"/>
    </source>
</evidence>
<keyword evidence="14 17" id="KW-0472">Membrane</keyword>
<keyword evidence="10 17" id="KW-1133">Transmembrane helix</keyword>
<dbReference type="EMBL" id="KP172593">
    <property type="protein sequence ID" value="AJP09685.1"/>
    <property type="molecule type" value="Genomic_DNA"/>
</dbReference>
<feature type="transmembrane region" description="Helical" evidence="17">
    <location>
        <begin position="362"/>
        <end position="386"/>
    </location>
</feature>
<dbReference type="InterPro" id="IPR003945">
    <property type="entry name" value="NU5C-like"/>
</dbReference>
<name>A0A0U1ZA04_CEREL</name>
<feature type="transmembrane region" description="Helical" evidence="17">
    <location>
        <begin position="84"/>
        <end position="105"/>
    </location>
</feature>
<evidence type="ECO:0000256" key="10">
    <source>
        <dbReference type="ARBA" id="ARBA00022989"/>
    </source>
</evidence>
<feature type="transmembrane region" description="Helical" evidence="17">
    <location>
        <begin position="275"/>
        <end position="294"/>
    </location>
</feature>
<feature type="transmembrane region" description="Helical" evidence="17">
    <location>
        <begin position="40"/>
        <end position="63"/>
    </location>
</feature>
<feature type="chain" id="PRO_5006829796" description="NADH-ubiquinone oxidoreductase chain 5" evidence="18">
    <location>
        <begin position="25"/>
        <end position="606"/>
    </location>
</feature>
<dbReference type="AlphaFoldDB" id="A0A0U1ZA04"/>
<feature type="signal peptide" evidence="18">
    <location>
        <begin position="1"/>
        <end position="24"/>
    </location>
</feature>
<keyword evidence="6 17" id="KW-0812">Transmembrane</keyword>
<keyword evidence="4 17" id="KW-0813">Transport</keyword>
<dbReference type="GO" id="GO:0042773">
    <property type="term" value="P:ATP synthesis coupled electron transport"/>
    <property type="evidence" value="ECO:0007669"/>
    <property type="project" value="InterPro"/>
</dbReference>
<dbReference type="InterPro" id="IPR001516">
    <property type="entry name" value="Proton_antipo_N"/>
</dbReference>
<keyword evidence="18" id="KW-0732">Signal</keyword>
<evidence type="ECO:0000256" key="1">
    <source>
        <dbReference type="ARBA" id="ARBA00004448"/>
    </source>
</evidence>
<dbReference type="InterPro" id="IPR018393">
    <property type="entry name" value="NADHpl_OxRdtase_5_subgr"/>
</dbReference>
<evidence type="ECO:0000256" key="9">
    <source>
        <dbReference type="ARBA" id="ARBA00022982"/>
    </source>
</evidence>
<comment type="similarity">
    <text evidence="17">Belongs to the complex I subunit 5 family.</text>
</comment>
<dbReference type="GO" id="GO:0008137">
    <property type="term" value="F:NADH dehydrogenase (ubiquinone) activity"/>
    <property type="evidence" value="ECO:0007669"/>
    <property type="project" value="UniProtKB-EC"/>
</dbReference>
<keyword evidence="12 17" id="KW-0830">Ubiquinone</keyword>
<keyword evidence="7" id="KW-0999">Mitochondrion inner membrane</keyword>
<evidence type="ECO:0000256" key="5">
    <source>
        <dbReference type="ARBA" id="ARBA00022660"/>
    </source>
</evidence>
<comment type="subcellular location">
    <subcellularLocation>
        <location evidence="1">Mitochondrion inner membrane</location>
        <topology evidence="1">Multi-pass membrane protein</topology>
    </subcellularLocation>
</comment>
<dbReference type="GO" id="GO:0003954">
    <property type="term" value="F:NADH dehydrogenase activity"/>
    <property type="evidence" value="ECO:0007669"/>
    <property type="project" value="TreeGrafter"/>
</dbReference>
<evidence type="ECO:0000259" key="19">
    <source>
        <dbReference type="Pfam" id="PF00361"/>
    </source>
</evidence>
<feature type="domain" description="NADH dehydrogenase subunit 5 C-terminal" evidence="21">
    <location>
        <begin position="422"/>
        <end position="601"/>
    </location>
</feature>
<evidence type="ECO:0000256" key="17">
    <source>
        <dbReference type="RuleBase" id="RU003404"/>
    </source>
</evidence>
<feature type="transmembrane region" description="Helical" evidence="17">
    <location>
        <begin position="484"/>
        <end position="502"/>
    </location>
</feature>
<feature type="transmembrane region" description="Helical" evidence="17">
    <location>
        <begin position="171"/>
        <end position="190"/>
    </location>
</feature>
<dbReference type="InterPro" id="IPR001750">
    <property type="entry name" value="ND/Mrp_TM"/>
</dbReference>
<evidence type="ECO:0000256" key="2">
    <source>
        <dbReference type="ARBA" id="ARBA00012944"/>
    </source>
</evidence>
<keyword evidence="9" id="KW-0249">Electron transport</keyword>
<reference evidence="22" key="1">
    <citation type="journal article" date="2015" name="Mitochondrial DNA">
        <title>Complete mitochondrial genome of a wild Alashan Red Deer (Cervus elaphus alxaicus).</title>
        <authorList>
            <person name="Liu Z."/>
            <person name="Wang J."/>
            <person name="Sun Y."/>
            <person name="Hou Z."/>
            <person name="Teng L."/>
        </authorList>
    </citation>
    <scope>NUCLEOTIDE SEQUENCE</scope>
    <source>
        <tissue evidence="22">Muscle</tissue>
    </source>
</reference>